<reference evidence="2 4" key="1">
    <citation type="submission" date="2014-12" db="EMBL/GenBank/DDBJ databases">
        <title>Whole genome sequencing of Sphingobium xenophagum OW59.</title>
        <authorList>
            <person name="Ohta Y."/>
            <person name="Nishi S."/>
            <person name="Hatada Y."/>
        </authorList>
    </citation>
    <scope>NUCLEOTIDE SEQUENCE [LARGE SCALE GENOMIC DNA]</scope>
    <source>
        <strain evidence="2 4">OW59</strain>
    </source>
</reference>
<dbReference type="GO" id="GO:0032259">
    <property type="term" value="P:methylation"/>
    <property type="evidence" value="ECO:0007669"/>
    <property type="project" value="UniProtKB-KW"/>
</dbReference>
<proteinExistence type="predicted"/>
<evidence type="ECO:0000313" key="1">
    <source>
        <dbReference type="EMBL" id="ASY46847.1"/>
    </source>
</evidence>
<keyword evidence="4" id="KW-1185">Reference proteome</keyword>
<accession>A0A249N094</accession>
<sequence length="102" mass="11063">MEHALELTAVVDGIENATLNSGAKASARSRFESTKQRFFGQLLLSMKLPTVIAAVKAHLAGGQSVVLQLVTTAESILDRRLGELSPDERANLEIDLSPREYV</sequence>
<evidence type="ECO:0000313" key="2">
    <source>
        <dbReference type="EMBL" id="GBH32902.1"/>
    </source>
</evidence>
<geneLocation type="plasmid" evidence="1 3">
    <name>p2</name>
</geneLocation>
<keyword evidence="1" id="KW-0489">Methyltransferase</keyword>
<dbReference type="Proteomes" id="UP000217141">
    <property type="component" value="Plasmid p2"/>
</dbReference>
<dbReference type="Proteomes" id="UP000290975">
    <property type="component" value="Unassembled WGS sequence"/>
</dbReference>
<dbReference type="EMBL" id="BBQY01000050">
    <property type="protein sequence ID" value="GBH32902.1"/>
    <property type="molecule type" value="Genomic_DNA"/>
</dbReference>
<reference evidence="1 3" key="2">
    <citation type="submission" date="2017-08" db="EMBL/GenBank/DDBJ databases">
        <title>Whole Genome Sequence of Sphingobium hydrophobicum C1: Insights into Adaption to the Electronic-waste Contaminated Sediment.</title>
        <authorList>
            <person name="Song D."/>
            <person name="Chen X."/>
            <person name="Xu M."/>
        </authorList>
    </citation>
    <scope>NUCLEOTIDE SEQUENCE [LARGE SCALE GENOMIC DNA]</scope>
    <source>
        <strain evidence="1 3">C1</strain>
        <plasmid evidence="1 3">p2</plasmid>
    </source>
</reference>
<dbReference type="AlphaFoldDB" id="A0A249N094"/>
<name>A0A249N094_SPHXE</name>
<dbReference type="EMBL" id="CP022748">
    <property type="protein sequence ID" value="ASY46847.1"/>
    <property type="molecule type" value="Genomic_DNA"/>
</dbReference>
<evidence type="ECO:0000313" key="3">
    <source>
        <dbReference type="Proteomes" id="UP000217141"/>
    </source>
</evidence>
<evidence type="ECO:0000313" key="4">
    <source>
        <dbReference type="Proteomes" id="UP000290975"/>
    </source>
</evidence>
<dbReference type="KEGG" id="shyd:CJD35_20400"/>
<accession>A0A401J8A4</accession>
<protein>
    <submittedName>
        <fullName evidence="1">Methylase</fullName>
    </submittedName>
</protein>
<keyword evidence="1" id="KW-0808">Transferase</keyword>
<dbReference type="GO" id="GO:0008168">
    <property type="term" value="F:methyltransferase activity"/>
    <property type="evidence" value="ECO:0007669"/>
    <property type="project" value="UniProtKB-KW"/>
</dbReference>
<keyword evidence="1" id="KW-0614">Plasmid</keyword>
<gene>
    <name evidence="1" type="ORF">CJD35_20400</name>
    <name evidence="2" type="ORF">MBESOW_P4131</name>
</gene>
<organism evidence="1 3">
    <name type="scientific">Sphingobium xenophagum</name>
    <dbReference type="NCBI Taxonomy" id="121428"/>
    <lineage>
        <taxon>Bacteria</taxon>
        <taxon>Pseudomonadati</taxon>
        <taxon>Pseudomonadota</taxon>
        <taxon>Alphaproteobacteria</taxon>
        <taxon>Sphingomonadales</taxon>
        <taxon>Sphingomonadaceae</taxon>
        <taxon>Sphingobium</taxon>
    </lineage>
</organism>